<evidence type="ECO:0000256" key="3">
    <source>
        <dbReference type="ARBA" id="ARBA00022692"/>
    </source>
</evidence>
<feature type="transmembrane region" description="Helical" evidence="11">
    <location>
        <begin position="834"/>
        <end position="854"/>
    </location>
</feature>
<keyword evidence="15" id="KW-1185">Reference proteome</keyword>
<evidence type="ECO:0000256" key="1">
    <source>
        <dbReference type="ARBA" id="ARBA00004141"/>
    </source>
</evidence>
<dbReference type="Gene3D" id="1.10.287.630">
    <property type="entry name" value="Helix hairpin bin"/>
    <property type="match status" value="1"/>
</dbReference>
<evidence type="ECO:0000259" key="12">
    <source>
        <dbReference type="PROSITE" id="PS50042"/>
    </source>
</evidence>
<feature type="transmembrane region" description="Helical" evidence="11">
    <location>
        <begin position="51"/>
        <end position="70"/>
    </location>
</feature>
<keyword evidence="9" id="KW-0407">Ion channel</keyword>
<feature type="transmembrane region" description="Helical" evidence="11">
    <location>
        <begin position="189"/>
        <end position="212"/>
    </location>
</feature>
<dbReference type="OrthoDB" id="421226at2759"/>
<evidence type="ECO:0000256" key="5">
    <source>
        <dbReference type="ARBA" id="ARBA00022989"/>
    </source>
</evidence>
<dbReference type="SMART" id="SM00054">
    <property type="entry name" value="EFh"/>
    <property type="match status" value="4"/>
</dbReference>
<keyword evidence="7 11" id="KW-0472">Membrane</keyword>
<feature type="transmembrane region" description="Helical" evidence="11">
    <location>
        <begin position="103"/>
        <end position="121"/>
    </location>
</feature>
<dbReference type="PROSITE" id="PS50222">
    <property type="entry name" value="EF_HAND_2"/>
    <property type="match status" value="4"/>
</dbReference>
<dbReference type="InterPro" id="IPR018488">
    <property type="entry name" value="cNMP-bd_CS"/>
</dbReference>
<dbReference type="InterPro" id="IPR014710">
    <property type="entry name" value="RmlC-like_jellyroll"/>
</dbReference>
<dbReference type="PROSITE" id="PS50042">
    <property type="entry name" value="CNMP_BINDING_3"/>
    <property type="match status" value="1"/>
</dbReference>
<evidence type="ECO:0000256" key="10">
    <source>
        <dbReference type="SAM" id="MobiDB-lite"/>
    </source>
</evidence>
<evidence type="ECO:0000256" key="6">
    <source>
        <dbReference type="ARBA" id="ARBA00023065"/>
    </source>
</evidence>
<feature type="domain" description="EF-hand" evidence="13">
    <location>
        <begin position="590"/>
        <end position="625"/>
    </location>
</feature>
<evidence type="ECO:0000256" key="4">
    <source>
        <dbReference type="ARBA" id="ARBA00022837"/>
    </source>
</evidence>
<dbReference type="Gene3D" id="2.60.120.10">
    <property type="entry name" value="Jelly Rolls"/>
    <property type="match status" value="1"/>
</dbReference>
<dbReference type="SUPFAM" id="SSF47473">
    <property type="entry name" value="EF-hand"/>
    <property type="match status" value="1"/>
</dbReference>
<comment type="subcellular location">
    <subcellularLocation>
        <location evidence="1">Membrane</location>
        <topology evidence="1">Multi-pass membrane protein</topology>
    </subcellularLocation>
</comment>
<evidence type="ECO:0000313" key="15">
    <source>
        <dbReference type="Proteomes" id="UP000051952"/>
    </source>
</evidence>
<feature type="transmembrane region" description="Helical" evidence="11">
    <location>
        <begin position="941"/>
        <end position="964"/>
    </location>
</feature>
<feature type="transmembrane region" description="Helical" evidence="11">
    <location>
        <begin position="1014"/>
        <end position="1036"/>
    </location>
</feature>
<protein>
    <submittedName>
        <fullName evidence="14">Transmembrane protein, putative</fullName>
    </submittedName>
</protein>
<evidence type="ECO:0000259" key="13">
    <source>
        <dbReference type="PROSITE" id="PS50222"/>
    </source>
</evidence>
<accession>A0A0S4IKG7</accession>
<keyword evidence="8" id="KW-1071">Ligand-gated ion channel</keyword>
<dbReference type="InterPro" id="IPR050866">
    <property type="entry name" value="CNG_cation_channel"/>
</dbReference>
<feature type="domain" description="EF-hand" evidence="13">
    <location>
        <begin position="719"/>
        <end position="754"/>
    </location>
</feature>
<sequence length="1316" mass="144549">MSVRVVDRKSLYNPDVVGPELRETLWWPTNGIACKLAAQDASHVEREQSQFTLYVAVCAFVSMMLFQIGWSEPAALGAWSGGCTLTLMIAYVVGAAKESPAPLRWWVVILTAIFPFVNFLATGCRPVEYQGGRYYVMLLFGVAPLIGMGATTSTMWAVSATNAALYVAVSVLEGVEVSCYDASSSSVNGIVVVLLQLVLPAMLLCTIILNVARNAALAEHKLGESELFAKACVRHALQGDVDALVKAVQAFDDTATLLPSMSDDALSVVIDLLQKTAKGVEEARAKKPGSRSPGSQTGLLNVPATNNSASSDDEGASSGRRRRSSARLLSLEPNTTVLPPFPVPEKGLMVLSALCLPNARKYVDHPNANVDLAKLFMTEFVDNCRSAAGRYGGVVCFSSFETIYAKFPDVQSAVAACVCLQDYMKKVRGHHPDVAVRDTRVLYPFCIVLQSHAMFGTYGTGLQVQTSTVGFADSEAVFQRILDMRQTNSAFHKTGIVVPSSMVAALKANFTLADTSNSELMEVMKSRQEDAEGLPIVAPTGDAVLVHIPQFALPNLQHSMSSSLRNEVSMGSSILGGEKRTPVHRSSKVELPPEALIAWDTYDRDGSGTLDLDEVRAVFQGLGYKMTEEDLQKFFIDADKDGSGSISKSEFAAAFSSPNVGGAAVMDRIGKAGMIIAKSRGGDAMATVLESWQKYDKDSSGSLDYTELALLLADLGMAQSQVELDWLVRKLDRDNSGFVDFEEFSRLFTNDNVTRQVAAKARSQVVTRVVNNKSSGVVFSNADQLLRDSRVELAAVVEKYLTFPFFLYVAYNCGAITFNIAVGTQREPETTANIAVDLVLDIFLVFWVFLKYMYLPREDKGQIAFHRMDVIKHSLKTIDFYFDMIAIIPLDFIYIGLGTPANGGVIAFYRCNKLLLYWYCDECYKTITKSMAPALVRGANAMVYFLSFAHLFACFLIGLARSVGENGDGMSDLIGYDSILSNEVRTYPVALYWAIITLVGQNRSSILPELDSELALLFVAMLVGLPMYAVVLGTIAQAVRVDDSYTKFLDKIDNLRSYFQYTRLPENIENECIAYYRHLYFTTGSLDITENPLEDLPAELSIQVVIQIGQEMLRKVPIFQDASRNSEFVHELTTKLVPEVIPPLTTVMRKGERGTNMYFITFGDFNILADNGMAVFALKKGNFFGEIALLHNVKRTATIQSFGKFANVLSLDKKDFDEVTLTFPDCLSQVYKAAEDRIKQILEREEEEARQAKEKRKQEREAKRRESVLSGAGTKSSSSDEESTHGPRRGSSGLASNLNKSNSNRGKQLRTSVVGS</sequence>
<dbReference type="PANTHER" id="PTHR45638">
    <property type="entry name" value="CYCLIC NUCLEOTIDE-GATED CATION CHANNEL SUBUNIT A"/>
    <property type="match status" value="1"/>
</dbReference>
<dbReference type="PANTHER" id="PTHR45638:SF11">
    <property type="entry name" value="CYCLIC NUCLEOTIDE-GATED CATION CHANNEL SUBUNIT A"/>
    <property type="match status" value="1"/>
</dbReference>
<gene>
    <name evidence="14" type="ORF">BSAL_58990</name>
</gene>
<dbReference type="EMBL" id="CYKH01000238">
    <property type="protein sequence ID" value="CUF07921.1"/>
    <property type="molecule type" value="Genomic_DNA"/>
</dbReference>
<dbReference type="Proteomes" id="UP000051952">
    <property type="component" value="Unassembled WGS sequence"/>
</dbReference>
<dbReference type="SUPFAM" id="SSF81324">
    <property type="entry name" value="Voltage-gated potassium channels"/>
    <property type="match status" value="1"/>
</dbReference>
<feature type="compositionally biased region" description="Polar residues" evidence="10">
    <location>
        <begin position="1293"/>
        <end position="1316"/>
    </location>
</feature>
<feature type="domain" description="EF-hand" evidence="13">
    <location>
        <begin position="683"/>
        <end position="718"/>
    </location>
</feature>
<proteinExistence type="predicted"/>
<organism evidence="14 15">
    <name type="scientific">Bodo saltans</name>
    <name type="common">Flagellated protozoan</name>
    <dbReference type="NCBI Taxonomy" id="75058"/>
    <lineage>
        <taxon>Eukaryota</taxon>
        <taxon>Discoba</taxon>
        <taxon>Euglenozoa</taxon>
        <taxon>Kinetoplastea</taxon>
        <taxon>Metakinetoplastina</taxon>
        <taxon>Eubodonida</taxon>
        <taxon>Bodonidae</taxon>
        <taxon>Bodo</taxon>
    </lineage>
</organism>
<feature type="transmembrane region" description="Helical" evidence="11">
    <location>
        <begin position="133"/>
        <end position="151"/>
    </location>
</feature>
<dbReference type="InterPro" id="IPR018490">
    <property type="entry name" value="cNMP-bd_dom_sf"/>
</dbReference>
<dbReference type="CDD" id="cd00051">
    <property type="entry name" value="EFh"/>
    <property type="match status" value="2"/>
</dbReference>
<dbReference type="InterPro" id="IPR002048">
    <property type="entry name" value="EF_hand_dom"/>
</dbReference>
<dbReference type="InterPro" id="IPR005821">
    <property type="entry name" value="Ion_trans_dom"/>
</dbReference>
<dbReference type="Pfam" id="PF00520">
    <property type="entry name" value="Ion_trans"/>
    <property type="match status" value="1"/>
</dbReference>
<dbReference type="InterPro" id="IPR018247">
    <property type="entry name" value="EF_Hand_1_Ca_BS"/>
</dbReference>
<keyword evidence="6" id="KW-0406">Ion transport</keyword>
<dbReference type="CDD" id="cd00038">
    <property type="entry name" value="CAP_ED"/>
    <property type="match status" value="1"/>
</dbReference>
<dbReference type="Pfam" id="PF00027">
    <property type="entry name" value="cNMP_binding"/>
    <property type="match status" value="1"/>
</dbReference>
<feature type="compositionally biased region" description="Polar residues" evidence="10">
    <location>
        <begin position="292"/>
        <end position="307"/>
    </location>
</feature>
<dbReference type="PROSITE" id="PS00018">
    <property type="entry name" value="EF_HAND_1"/>
    <property type="match status" value="4"/>
</dbReference>
<feature type="compositionally biased region" description="Basic and acidic residues" evidence="10">
    <location>
        <begin position="1249"/>
        <end position="1267"/>
    </location>
</feature>
<dbReference type="Gene3D" id="1.10.238.10">
    <property type="entry name" value="EF-hand"/>
    <property type="match status" value="2"/>
</dbReference>
<evidence type="ECO:0000256" key="2">
    <source>
        <dbReference type="ARBA" id="ARBA00022448"/>
    </source>
</evidence>
<evidence type="ECO:0000256" key="8">
    <source>
        <dbReference type="ARBA" id="ARBA00023286"/>
    </source>
</evidence>
<dbReference type="Pfam" id="PF13499">
    <property type="entry name" value="EF-hand_7"/>
    <property type="match status" value="2"/>
</dbReference>
<keyword evidence="2" id="KW-0813">Transport</keyword>
<feature type="domain" description="Cyclic nucleotide-binding" evidence="12">
    <location>
        <begin position="1131"/>
        <end position="1219"/>
    </location>
</feature>
<feature type="region of interest" description="Disordered" evidence="10">
    <location>
        <begin position="281"/>
        <end position="328"/>
    </location>
</feature>
<evidence type="ECO:0000313" key="14">
    <source>
        <dbReference type="EMBL" id="CUF07921.1"/>
    </source>
</evidence>
<dbReference type="SUPFAM" id="SSF51206">
    <property type="entry name" value="cAMP-binding domain-like"/>
    <property type="match status" value="1"/>
</dbReference>
<name>A0A0S4IKG7_BODSA</name>
<dbReference type="GO" id="GO:0005221">
    <property type="term" value="F:intracellularly cyclic nucleotide-activated monoatomic cation channel activity"/>
    <property type="evidence" value="ECO:0007669"/>
    <property type="project" value="InterPro"/>
</dbReference>
<dbReference type="VEuPathDB" id="TriTrypDB:BSAL_58990"/>
<feature type="transmembrane region" description="Helical" evidence="11">
    <location>
        <begin position="800"/>
        <end position="822"/>
    </location>
</feature>
<dbReference type="PROSITE" id="PS00889">
    <property type="entry name" value="CNMP_BINDING_2"/>
    <property type="match status" value="1"/>
</dbReference>
<keyword evidence="3 11" id="KW-0812">Transmembrane</keyword>
<evidence type="ECO:0000256" key="9">
    <source>
        <dbReference type="ARBA" id="ARBA00023303"/>
    </source>
</evidence>
<dbReference type="GO" id="GO:0005509">
    <property type="term" value="F:calcium ion binding"/>
    <property type="evidence" value="ECO:0007669"/>
    <property type="project" value="InterPro"/>
</dbReference>
<dbReference type="InterPro" id="IPR011992">
    <property type="entry name" value="EF-hand-dom_pair"/>
</dbReference>
<keyword evidence="5 11" id="KW-1133">Transmembrane helix</keyword>
<feature type="transmembrane region" description="Helical" evidence="11">
    <location>
        <begin position="76"/>
        <end position="96"/>
    </location>
</feature>
<dbReference type="SMART" id="SM00100">
    <property type="entry name" value="cNMP"/>
    <property type="match status" value="1"/>
</dbReference>
<evidence type="ECO:0000256" key="7">
    <source>
        <dbReference type="ARBA" id="ARBA00023136"/>
    </source>
</evidence>
<dbReference type="Gene3D" id="1.10.287.70">
    <property type="match status" value="1"/>
</dbReference>
<keyword evidence="4" id="KW-0106">Calcium</keyword>
<evidence type="ECO:0000256" key="11">
    <source>
        <dbReference type="SAM" id="Phobius"/>
    </source>
</evidence>
<feature type="domain" description="EF-hand" evidence="13">
    <location>
        <begin position="626"/>
        <end position="661"/>
    </location>
</feature>
<dbReference type="GO" id="GO:0016020">
    <property type="term" value="C:membrane"/>
    <property type="evidence" value="ECO:0007669"/>
    <property type="project" value="UniProtKB-SubCell"/>
</dbReference>
<dbReference type="GO" id="GO:0044877">
    <property type="term" value="F:protein-containing complex binding"/>
    <property type="evidence" value="ECO:0007669"/>
    <property type="project" value="TreeGrafter"/>
</dbReference>
<feature type="region of interest" description="Disordered" evidence="10">
    <location>
        <begin position="1249"/>
        <end position="1316"/>
    </location>
</feature>
<reference evidence="15" key="1">
    <citation type="submission" date="2015-09" db="EMBL/GenBank/DDBJ databases">
        <authorList>
            <consortium name="Pathogen Informatics"/>
        </authorList>
    </citation>
    <scope>NUCLEOTIDE SEQUENCE [LARGE SCALE GENOMIC DNA]</scope>
    <source>
        <strain evidence="15">Lake Konstanz</strain>
    </source>
</reference>
<dbReference type="InterPro" id="IPR000595">
    <property type="entry name" value="cNMP-bd_dom"/>
</dbReference>